<dbReference type="PROSITE" id="PS01039">
    <property type="entry name" value="SBP_BACTERIAL_3"/>
    <property type="match status" value="1"/>
</dbReference>
<sequence>MHVITRRQFGALALGTVACALAGLTGCTDSGTAAGSSATTTARSDGNTLRVGVRSDIVGFGYLNDRTGKYYGLEIDIAQEMADRMGKSNVEFMTVTPDDRKEMLLDGQIDCIIACYSIADSRKENFDFSPAYYDDQVIAVVQNSSMFDSIDDMKGMTFGTMSGANAAPLLTNKFAEMGFSKEIKQVVKDDNSHVIFDTWTLLQYPTYQELSDALEEGTVDAMVLDGAIAKTYMNYKRSILPDFVVAEQSFGVATQKDSDLSAPVSDAIQAMLDDGTIETLIDKWD</sequence>
<dbReference type="Proteomes" id="UP000746751">
    <property type="component" value="Unassembled WGS sequence"/>
</dbReference>
<evidence type="ECO:0000313" key="8">
    <source>
        <dbReference type="Proteomes" id="UP000746751"/>
    </source>
</evidence>
<dbReference type="Gene3D" id="3.40.190.10">
    <property type="entry name" value="Periplasmic binding protein-like II"/>
    <property type="match status" value="2"/>
</dbReference>
<reference evidence="7" key="2">
    <citation type="submission" date="2021-09" db="EMBL/GenBank/DDBJ databases">
        <authorList>
            <person name="Gilroy R."/>
        </authorList>
    </citation>
    <scope>NUCLEOTIDE SEQUENCE</scope>
    <source>
        <strain evidence="7">ChiGjej2B2-7701</strain>
    </source>
</reference>
<dbReference type="GO" id="GO:0030313">
    <property type="term" value="C:cell envelope"/>
    <property type="evidence" value="ECO:0007669"/>
    <property type="project" value="UniProtKB-SubCell"/>
</dbReference>
<gene>
    <name evidence="7" type="ORF">K8U80_04835</name>
</gene>
<organism evidence="7 8">
    <name type="scientific">Collinsella ihumii</name>
    <dbReference type="NCBI Taxonomy" id="1720204"/>
    <lineage>
        <taxon>Bacteria</taxon>
        <taxon>Bacillati</taxon>
        <taxon>Actinomycetota</taxon>
        <taxon>Coriobacteriia</taxon>
        <taxon>Coriobacteriales</taxon>
        <taxon>Coriobacteriaceae</taxon>
        <taxon>Collinsella</taxon>
    </lineage>
</organism>
<reference evidence="7" key="1">
    <citation type="journal article" date="2021" name="PeerJ">
        <title>Extensive microbial diversity within the chicken gut microbiome revealed by metagenomics and culture.</title>
        <authorList>
            <person name="Gilroy R."/>
            <person name="Ravi A."/>
            <person name="Getino M."/>
            <person name="Pursley I."/>
            <person name="Horton D.L."/>
            <person name="Alikhan N.F."/>
            <person name="Baker D."/>
            <person name="Gharbi K."/>
            <person name="Hall N."/>
            <person name="Watson M."/>
            <person name="Adriaenssens E.M."/>
            <person name="Foster-Nyarko E."/>
            <person name="Jarju S."/>
            <person name="Secka A."/>
            <person name="Antonio M."/>
            <person name="Oren A."/>
            <person name="Chaudhuri R.R."/>
            <person name="La Ragione R."/>
            <person name="Hildebrand F."/>
            <person name="Pallen M.J."/>
        </authorList>
    </citation>
    <scope>NUCLEOTIDE SEQUENCE</scope>
    <source>
        <strain evidence="7">ChiGjej2B2-7701</strain>
    </source>
</reference>
<dbReference type="InterPro" id="IPR001638">
    <property type="entry name" value="Solute-binding_3/MltF_N"/>
</dbReference>
<protein>
    <submittedName>
        <fullName evidence="7">Transporter substrate-binding domain-containing protein</fullName>
    </submittedName>
</protein>
<dbReference type="SUPFAM" id="SSF53850">
    <property type="entry name" value="Periplasmic binding protein-like II"/>
    <property type="match status" value="1"/>
</dbReference>
<evidence type="ECO:0000256" key="2">
    <source>
        <dbReference type="ARBA" id="ARBA00010333"/>
    </source>
</evidence>
<accession>A0A921INT9</accession>
<feature type="signal peptide" evidence="5">
    <location>
        <begin position="1"/>
        <end position="22"/>
    </location>
</feature>
<dbReference type="SMART" id="SM00062">
    <property type="entry name" value="PBPb"/>
    <property type="match status" value="1"/>
</dbReference>
<comment type="caution">
    <text evidence="7">The sequence shown here is derived from an EMBL/GenBank/DDBJ whole genome shotgun (WGS) entry which is preliminary data.</text>
</comment>
<dbReference type="PANTHER" id="PTHR35936">
    <property type="entry name" value="MEMBRANE-BOUND LYTIC MUREIN TRANSGLYCOSYLASE F"/>
    <property type="match status" value="1"/>
</dbReference>
<evidence type="ECO:0000256" key="3">
    <source>
        <dbReference type="ARBA" id="ARBA00022729"/>
    </source>
</evidence>
<comment type="subcellular location">
    <subcellularLocation>
        <location evidence="1">Cell envelope</location>
    </subcellularLocation>
</comment>
<feature type="chain" id="PRO_5039413818" evidence="5">
    <location>
        <begin position="23"/>
        <end position="285"/>
    </location>
</feature>
<evidence type="ECO:0000256" key="5">
    <source>
        <dbReference type="SAM" id="SignalP"/>
    </source>
</evidence>
<dbReference type="EMBL" id="DYVF01000032">
    <property type="protein sequence ID" value="HJG30704.1"/>
    <property type="molecule type" value="Genomic_DNA"/>
</dbReference>
<comment type="similarity">
    <text evidence="2 4">Belongs to the bacterial solute-binding protein 3 family.</text>
</comment>
<feature type="domain" description="Solute-binding protein family 3/N-terminal" evidence="6">
    <location>
        <begin position="48"/>
        <end position="285"/>
    </location>
</feature>
<proteinExistence type="inferred from homology"/>
<evidence type="ECO:0000313" key="7">
    <source>
        <dbReference type="EMBL" id="HJG30704.1"/>
    </source>
</evidence>
<dbReference type="Pfam" id="PF00497">
    <property type="entry name" value="SBP_bac_3"/>
    <property type="match status" value="1"/>
</dbReference>
<dbReference type="PROSITE" id="PS51257">
    <property type="entry name" value="PROKAR_LIPOPROTEIN"/>
    <property type="match status" value="1"/>
</dbReference>
<dbReference type="PANTHER" id="PTHR35936:SF34">
    <property type="entry name" value="ABC TRANSPORTER EXTRACELLULAR-BINDING PROTEIN YCKB-RELATED"/>
    <property type="match status" value="1"/>
</dbReference>
<name>A0A921INT9_9ACTN</name>
<evidence type="ECO:0000256" key="1">
    <source>
        <dbReference type="ARBA" id="ARBA00004196"/>
    </source>
</evidence>
<keyword evidence="3 5" id="KW-0732">Signal</keyword>
<evidence type="ECO:0000259" key="6">
    <source>
        <dbReference type="SMART" id="SM00062"/>
    </source>
</evidence>
<dbReference type="AlphaFoldDB" id="A0A921INT9"/>
<dbReference type="InterPro" id="IPR018313">
    <property type="entry name" value="SBP_3_CS"/>
</dbReference>
<evidence type="ECO:0000256" key="4">
    <source>
        <dbReference type="RuleBase" id="RU003744"/>
    </source>
</evidence>